<keyword evidence="6" id="KW-1185">Reference proteome</keyword>
<evidence type="ECO:0000256" key="1">
    <source>
        <dbReference type="ARBA" id="ARBA00006216"/>
    </source>
</evidence>
<dbReference type="InterPro" id="IPR027417">
    <property type="entry name" value="P-loop_NTPase"/>
</dbReference>
<comment type="similarity">
    <text evidence="1">Belongs to the ABC transporter superfamily. Ycf16 family.</text>
</comment>
<dbReference type="GO" id="GO:0005524">
    <property type="term" value="F:ATP binding"/>
    <property type="evidence" value="ECO:0007669"/>
    <property type="project" value="UniProtKB-KW"/>
</dbReference>
<dbReference type="PATRIC" id="fig|33036.3.peg.165"/>
<dbReference type="Proteomes" id="UP000070383">
    <property type="component" value="Unassembled WGS sequence"/>
</dbReference>
<dbReference type="EMBL" id="LRPM01000005">
    <property type="protein sequence ID" value="KWZ79104.1"/>
    <property type="molecule type" value="Genomic_DNA"/>
</dbReference>
<dbReference type="STRING" id="33036.HMPREF3200_00162"/>
<dbReference type="AlphaFoldDB" id="A0A133KI48"/>
<protein>
    <submittedName>
        <fullName evidence="5">FeS assembly ATPase SufC</fullName>
    </submittedName>
</protein>
<dbReference type="Pfam" id="PF00005">
    <property type="entry name" value="ABC_tran"/>
    <property type="match status" value="1"/>
</dbReference>
<name>A0A133KI48_9FIRM</name>
<dbReference type="InterPro" id="IPR010230">
    <property type="entry name" value="FeS-cluster_ATPase_SufC"/>
</dbReference>
<dbReference type="OrthoDB" id="9806149at2"/>
<sequence>MTNLLKIENLHVSVGDKKILDGIDLEINKGEVHVVMGSNGSGKSTLMNSIMANPVYQVTEGKIFFEGEDITDESVDKRARRGIFMSFQYPNEIPGVKLNDFLRISKEQKEGKKPSVLAFNKELAKEMKELKLSEDYASRYVNVGFSGGERKKSEILQMKMLNPKLALLDETDSGLDVDAVRIVSEGIKDFLNKDNAVIIITHHRELLANIKADYVHILKDGKIQETGDDKLMDKIEQEGYEWV</sequence>
<dbReference type="InterPro" id="IPR003593">
    <property type="entry name" value="AAA+_ATPase"/>
</dbReference>
<dbReference type="PANTHER" id="PTHR43204:SF1">
    <property type="entry name" value="ABC TRANSPORTER I FAMILY MEMBER 6, CHLOROPLASTIC"/>
    <property type="match status" value="1"/>
</dbReference>
<dbReference type="GO" id="GO:0016887">
    <property type="term" value="F:ATP hydrolysis activity"/>
    <property type="evidence" value="ECO:0007669"/>
    <property type="project" value="InterPro"/>
</dbReference>
<evidence type="ECO:0000259" key="4">
    <source>
        <dbReference type="PROSITE" id="PS50893"/>
    </source>
</evidence>
<keyword evidence="2" id="KW-0547">Nucleotide-binding</keyword>
<dbReference type="PANTHER" id="PTHR43204">
    <property type="entry name" value="ABC TRANSPORTER I FAMILY MEMBER 6, CHLOROPLASTIC"/>
    <property type="match status" value="1"/>
</dbReference>
<dbReference type="SUPFAM" id="SSF52540">
    <property type="entry name" value="P-loop containing nucleoside triphosphate hydrolases"/>
    <property type="match status" value="1"/>
</dbReference>
<dbReference type="SMART" id="SM00382">
    <property type="entry name" value="AAA"/>
    <property type="match status" value="1"/>
</dbReference>
<comment type="caution">
    <text evidence="5">The sequence shown here is derived from an EMBL/GenBank/DDBJ whole genome shotgun (WGS) entry which is preliminary data.</text>
</comment>
<keyword evidence="3" id="KW-0067">ATP-binding</keyword>
<evidence type="ECO:0000256" key="3">
    <source>
        <dbReference type="ARBA" id="ARBA00022840"/>
    </source>
</evidence>
<accession>A0A133KI48</accession>
<reference evidence="6" key="1">
    <citation type="submission" date="2016-01" db="EMBL/GenBank/DDBJ databases">
        <authorList>
            <person name="Mitreva M."/>
            <person name="Pepin K.H."/>
            <person name="Mihindukulasuriya K.A."/>
            <person name="Fulton R."/>
            <person name="Fronick C."/>
            <person name="O'Laughlin M."/>
            <person name="Miner T."/>
            <person name="Herter B."/>
            <person name="Rosa B.A."/>
            <person name="Cordes M."/>
            <person name="Tomlinson C."/>
            <person name="Wollam A."/>
            <person name="Palsikar V.B."/>
            <person name="Mardis E.R."/>
            <person name="Wilson R.K."/>
        </authorList>
    </citation>
    <scope>NUCLEOTIDE SEQUENCE [LARGE SCALE GENOMIC DNA]</scope>
    <source>
        <strain evidence="6">MJR8151</strain>
    </source>
</reference>
<dbReference type="PROSITE" id="PS50893">
    <property type="entry name" value="ABC_TRANSPORTER_2"/>
    <property type="match status" value="1"/>
</dbReference>
<dbReference type="NCBIfam" id="TIGR01978">
    <property type="entry name" value="sufC"/>
    <property type="match status" value="1"/>
</dbReference>
<gene>
    <name evidence="5" type="ORF">HMPREF3200_00162</name>
</gene>
<feature type="domain" description="ABC transporter" evidence="4">
    <location>
        <begin position="5"/>
        <end position="243"/>
    </location>
</feature>
<proteinExistence type="inferred from homology"/>
<dbReference type="CDD" id="cd03217">
    <property type="entry name" value="ABC_FeS_Assembly"/>
    <property type="match status" value="1"/>
</dbReference>
<dbReference type="InterPro" id="IPR003439">
    <property type="entry name" value="ABC_transporter-like_ATP-bd"/>
</dbReference>
<dbReference type="Gene3D" id="3.40.50.300">
    <property type="entry name" value="P-loop containing nucleotide triphosphate hydrolases"/>
    <property type="match status" value="1"/>
</dbReference>
<dbReference type="RefSeq" id="WP_004836652.1">
    <property type="nucleotide sequence ID" value="NZ_CAMPNK010000023.1"/>
</dbReference>
<organism evidence="5 6">
    <name type="scientific">Anaerococcus tetradius</name>
    <dbReference type="NCBI Taxonomy" id="33036"/>
    <lineage>
        <taxon>Bacteria</taxon>
        <taxon>Bacillati</taxon>
        <taxon>Bacillota</taxon>
        <taxon>Tissierellia</taxon>
        <taxon>Tissierellales</taxon>
        <taxon>Peptoniphilaceae</taxon>
        <taxon>Anaerococcus</taxon>
    </lineage>
</organism>
<evidence type="ECO:0000256" key="2">
    <source>
        <dbReference type="ARBA" id="ARBA00022741"/>
    </source>
</evidence>
<evidence type="ECO:0000313" key="6">
    <source>
        <dbReference type="Proteomes" id="UP000070383"/>
    </source>
</evidence>
<evidence type="ECO:0000313" key="5">
    <source>
        <dbReference type="EMBL" id="KWZ79104.1"/>
    </source>
</evidence>